<protein>
    <submittedName>
        <fullName evidence="2">Uncharacterized protein</fullName>
    </submittedName>
</protein>
<evidence type="ECO:0000256" key="1">
    <source>
        <dbReference type="SAM" id="MobiDB-lite"/>
    </source>
</evidence>
<feature type="compositionally biased region" description="Basic residues" evidence="1">
    <location>
        <begin position="209"/>
        <end position="219"/>
    </location>
</feature>
<evidence type="ECO:0000313" key="2">
    <source>
        <dbReference type="EMBL" id="QHT02660.1"/>
    </source>
</evidence>
<dbReference type="EMBL" id="MN739396">
    <property type="protein sequence ID" value="QHT02660.1"/>
    <property type="molecule type" value="Genomic_DNA"/>
</dbReference>
<dbReference type="AlphaFoldDB" id="A0A6C0CFP5"/>
<accession>A0A6C0CFP5</accession>
<proteinExistence type="predicted"/>
<feature type="region of interest" description="Disordered" evidence="1">
    <location>
        <begin position="206"/>
        <end position="225"/>
    </location>
</feature>
<sequence length="472" mass="54174">MEGQVIIPSRIIEWLSMTVGGTPNWGASIDGLNKWFLSQWRSTKDNISHNGFKQLKLENIKLVFEQHGRPDLYQALTQYFSNKGQINDIKGDNYISEESFLNLEDKFKAYIGSSDQSDEEVDMEEGDMEEECSEMFANHDEKFSFYTDQISVYLDGSYTQGTHTQLKSMLKEIQTALNICKSKGVNVEKKIQRFNDLNQRYKSWCGQSKAKKSKPKSKSKSANQPRNFCSEEENWYRNFNDNIFAIQASMRKPCNDTNQGIVENRMNDLKNSIVRCRDDLPQDGVVDRIFTFNELYYEYEHWLGGRESGKRNLKQIIAPGMYYCNPVSGLCIPTGNREGAQTAADCKSTCKKAGQDEDGLLPDVFYDRDGNLLSAGDLFGSFGLTQKPTKKQILTILKGLYPGTRPGEIMNKLGAQRFFECRQELYGAMKKKKPNSKRKGKKEKRSGKKEKRSGKKEKRSGKKRKPSRTRRR</sequence>
<feature type="compositionally biased region" description="Basic residues" evidence="1">
    <location>
        <begin position="429"/>
        <end position="472"/>
    </location>
</feature>
<organism evidence="2">
    <name type="scientific">viral metagenome</name>
    <dbReference type="NCBI Taxonomy" id="1070528"/>
    <lineage>
        <taxon>unclassified sequences</taxon>
        <taxon>metagenomes</taxon>
        <taxon>organismal metagenomes</taxon>
    </lineage>
</organism>
<name>A0A6C0CFP5_9ZZZZ</name>
<feature type="region of interest" description="Disordered" evidence="1">
    <location>
        <begin position="427"/>
        <end position="472"/>
    </location>
</feature>
<reference evidence="2" key="1">
    <citation type="journal article" date="2020" name="Nature">
        <title>Giant virus diversity and host interactions through global metagenomics.</title>
        <authorList>
            <person name="Schulz F."/>
            <person name="Roux S."/>
            <person name="Paez-Espino D."/>
            <person name="Jungbluth S."/>
            <person name="Walsh D.A."/>
            <person name="Denef V.J."/>
            <person name="McMahon K.D."/>
            <person name="Konstantinidis K.T."/>
            <person name="Eloe-Fadrosh E.A."/>
            <person name="Kyrpides N.C."/>
            <person name="Woyke T."/>
        </authorList>
    </citation>
    <scope>NUCLEOTIDE SEQUENCE</scope>
    <source>
        <strain evidence="2">GVMAG-M-3300020595-32</strain>
    </source>
</reference>